<evidence type="ECO:0000313" key="2">
    <source>
        <dbReference type="EMBL" id="KAF2083455.1"/>
    </source>
</evidence>
<dbReference type="SUPFAM" id="SSF81383">
    <property type="entry name" value="F-box domain"/>
    <property type="match status" value="1"/>
</dbReference>
<dbReference type="InterPro" id="IPR001810">
    <property type="entry name" value="F-box_dom"/>
</dbReference>
<dbReference type="Proteomes" id="UP000799776">
    <property type="component" value="Unassembled WGS sequence"/>
</dbReference>
<dbReference type="EMBL" id="ML978781">
    <property type="protein sequence ID" value="KAF2083455.1"/>
    <property type="molecule type" value="Genomic_DNA"/>
</dbReference>
<gene>
    <name evidence="2" type="ORF">K490DRAFT_51613</name>
</gene>
<feature type="domain" description="F-box" evidence="1">
    <location>
        <begin position="1"/>
        <end position="48"/>
    </location>
</feature>
<dbReference type="PROSITE" id="PS50181">
    <property type="entry name" value="FBOX"/>
    <property type="match status" value="1"/>
</dbReference>
<reference evidence="2" key="1">
    <citation type="journal article" date="2020" name="Stud. Mycol.">
        <title>101 Dothideomycetes genomes: a test case for predicting lifestyles and emergence of pathogens.</title>
        <authorList>
            <person name="Haridas S."/>
            <person name="Albert R."/>
            <person name="Binder M."/>
            <person name="Bloem J."/>
            <person name="Labutti K."/>
            <person name="Salamov A."/>
            <person name="Andreopoulos B."/>
            <person name="Baker S."/>
            <person name="Barry K."/>
            <person name="Bills G."/>
            <person name="Bluhm B."/>
            <person name="Cannon C."/>
            <person name="Castanera R."/>
            <person name="Culley D."/>
            <person name="Daum C."/>
            <person name="Ezra D."/>
            <person name="Gonzalez J."/>
            <person name="Henrissat B."/>
            <person name="Kuo A."/>
            <person name="Liang C."/>
            <person name="Lipzen A."/>
            <person name="Lutzoni F."/>
            <person name="Magnuson J."/>
            <person name="Mondo S."/>
            <person name="Nolan M."/>
            <person name="Ohm R."/>
            <person name="Pangilinan J."/>
            <person name="Park H.-J."/>
            <person name="Ramirez L."/>
            <person name="Alfaro M."/>
            <person name="Sun H."/>
            <person name="Tritt A."/>
            <person name="Yoshinaga Y."/>
            <person name="Zwiers L.-H."/>
            <person name="Turgeon B."/>
            <person name="Goodwin S."/>
            <person name="Spatafora J."/>
            <person name="Crous P."/>
            <person name="Grigoriev I."/>
        </authorList>
    </citation>
    <scope>NUCLEOTIDE SEQUENCE</scope>
    <source>
        <strain evidence="2">CBS 121410</strain>
    </source>
</reference>
<dbReference type="InterPro" id="IPR036047">
    <property type="entry name" value="F-box-like_dom_sf"/>
</dbReference>
<dbReference type="Pfam" id="PF12937">
    <property type="entry name" value="F-box-like"/>
    <property type="match status" value="1"/>
</dbReference>
<evidence type="ECO:0000259" key="1">
    <source>
        <dbReference type="PROSITE" id="PS50181"/>
    </source>
</evidence>
<accession>A0A9P4HKV5</accession>
<dbReference type="Gene3D" id="1.20.1280.50">
    <property type="match status" value="1"/>
</dbReference>
<proteinExistence type="predicted"/>
<dbReference type="OrthoDB" id="3226064at2759"/>
<sequence>MATLLDLSNELLQSVLVETEPKDLARLSQSCRALNRFIKNNRLLWKDVYLRNFDNPPTRDGQAELDWEVQLPRLMALKGLLQSSAVEEKRSKFDAIASAIFELLATSDPGLEYSRNIDFLNDLIDIKGRLGVNRPGTSSKTSQENADMLLCGSSLFKEAGSPSAHTPYNYPNQRQMSAKLHVYHGVHAEPCSFEAQLDGRPPIHCYARSRVYDLRRYTEHSLWGPFIDDGSQRVDWEKLESIMIVLCFNMDKFGRRISRSEELAKLAWHEPFAGAMQNSYKNKPLTTQDENGEWMMIPLTLEQRDPYGITGTWRRVVCFLDYNDLYFFNFESENPLPGNDRPPNSTAEAIRFITMRLRVKKIEPPGEDDGQAQPVVYFTGTSHSMHASWDPNANSKIRGTVRLSPEGEVRWTSFSIFHGEERWRSEGIQVGGMRSSRGVLGTWFDKDYDPNGPAGPTAFWKVSDDVAEDKGHLTDVPFF</sequence>
<name>A0A9P4HKV5_9PEZI</name>
<comment type="caution">
    <text evidence="2">The sequence shown here is derived from an EMBL/GenBank/DDBJ whole genome shotgun (WGS) entry which is preliminary data.</text>
</comment>
<keyword evidence="3" id="KW-1185">Reference proteome</keyword>
<protein>
    <recommendedName>
        <fullName evidence="1">F-box domain-containing protein</fullName>
    </recommendedName>
</protein>
<evidence type="ECO:0000313" key="3">
    <source>
        <dbReference type="Proteomes" id="UP000799776"/>
    </source>
</evidence>
<organism evidence="2 3">
    <name type="scientific">Saccharata proteae CBS 121410</name>
    <dbReference type="NCBI Taxonomy" id="1314787"/>
    <lineage>
        <taxon>Eukaryota</taxon>
        <taxon>Fungi</taxon>
        <taxon>Dikarya</taxon>
        <taxon>Ascomycota</taxon>
        <taxon>Pezizomycotina</taxon>
        <taxon>Dothideomycetes</taxon>
        <taxon>Dothideomycetes incertae sedis</taxon>
        <taxon>Botryosphaeriales</taxon>
        <taxon>Saccharataceae</taxon>
        <taxon>Saccharata</taxon>
    </lineage>
</organism>
<dbReference type="AlphaFoldDB" id="A0A9P4HKV5"/>